<protein>
    <recommendedName>
        <fullName evidence="6">Mid2 domain-containing protein</fullName>
    </recommendedName>
</protein>
<dbReference type="STRING" id="870435.A0A0C3JSD8"/>
<feature type="chain" id="PRO_5002179272" description="Mid2 domain-containing protein" evidence="3">
    <location>
        <begin position="20"/>
        <end position="422"/>
    </location>
</feature>
<dbReference type="InParanoid" id="A0A0C3JSD8"/>
<feature type="signal peptide" evidence="3">
    <location>
        <begin position="1"/>
        <end position="19"/>
    </location>
</feature>
<evidence type="ECO:0008006" key="6">
    <source>
        <dbReference type="Google" id="ProtNLM"/>
    </source>
</evidence>
<reference evidence="4 5" key="1">
    <citation type="submission" date="2014-04" db="EMBL/GenBank/DDBJ databases">
        <authorList>
            <consortium name="DOE Joint Genome Institute"/>
            <person name="Kuo A."/>
            <person name="Kohler A."/>
            <person name="Costa M.D."/>
            <person name="Nagy L.G."/>
            <person name="Floudas D."/>
            <person name="Copeland A."/>
            <person name="Barry K.W."/>
            <person name="Cichocki N."/>
            <person name="Veneault-Fourrey C."/>
            <person name="LaButti K."/>
            <person name="Lindquist E.A."/>
            <person name="Lipzen A."/>
            <person name="Lundell T."/>
            <person name="Morin E."/>
            <person name="Murat C."/>
            <person name="Sun H."/>
            <person name="Tunlid A."/>
            <person name="Henrissat B."/>
            <person name="Grigoriev I.V."/>
            <person name="Hibbett D.S."/>
            <person name="Martin F."/>
            <person name="Nordberg H.P."/>
            <person name="Cantor M.N."/>
            <person name="Hua S.X."/>
        </authorList>
    </citation>
    <scope>NUCLEOTIDE SEQUENCE [LARGE SCALE GENOMIC DNA]</scope>
    <source>
        <strain evidence="4 5">Marx 270</strain>
    </source>
</reference>
<keyword evidence="5" id="KW-1185">Reference proteome</keyword>
<gene>
    <name evidence="4" type="ORF">M404DRAFT_1003823</name>
</gene>
<proteinExistence type="predicted"/>
<dbReference type="EMBL" id="KN831996">
    <property type="protein sequence ID" value="KIO00372.1"/>
    <property type="molecule type" value="Genomic_DNA"/>
</dbReference>
<dbReference type="Proteomes" id="UP000054217">
    <property type="component" value="Unassembled WGS sequence"/>
</dbReference>
<dbReference type="AlphaFoldDB" id="A0A0C3JSD8"/>
<dbReference type="HOGENOM" id="CLU_033085_1_0_1"/>
<evidence type="ECO:0000313" key="5">
    <source>
        <dbReference type="Proteomes" id="UP000054217"/>
    </source>
</evidence>
<feature type="transmembrane region" description="Helical" evidence="2">
    <location>
        <begin position="282"/>
        <end position="304"/>
    </location>
</feature>
<feature type="region of interest" description="Disordered" evidence="1">
    <location>
        <begin position="244"/>
        <end position="275"/>
    </location>
</feature>
<sequence length="422" mass="44615">MHLLRSILFLSLPIWMAKASMSVGTATECGPLAVSWTGGQNFLWIFIFSVNYSSTWYPVPSSAYNGNKGNYTIPQLPLSQGQQFVLSVYDEAGFITGSTSDLLQVEGPTDGSSCNTTSSQTFSFSLALQPCGPYVFNDYQGAVLPVSIMAIVPGGESIILSSNVTTTSYNWTADVQAGASIIFSMLDADSNSGGCSLLQAVDDTSYASGEPFVSTTNLSVSGETFGGVSFASVLPSPLTLSLTTSTSTSQTGSSPTSTSQTGSSPMSTTQTGSGSSTTLSSAAIAGVVGGVVVILFVLVIYCLCLRRRKRKDSSTYPTPTTLDVHPAQMGNLHHGTGTPVAAYAYHVLYQSDHDQPFVSSGRTMQRIIHPYAQETYSFHRASETLQQDPFADTTNCDFAVDNDTDIPLGPPSARSAVRHNSP</sequence>
<keyword evidence="3" id="KW-0732">Signal</keyword>
<evidence type="ECO:0000256" key="1">
    <source>
        <dbReference type="SAM" id="MobiDB-lite"/>
    </source>
</evidence>
<name>A0A0C3JSD8_PISTI</name>
<keyword evidence="2" id="KW-1133">Transmembrane helix</keyword>
<organism evidence="4 5">
    <name type="scientific">Pisolithus tinctorius Marx 270</name>
    <dbReference type="NCBI Taxonomy" id="870435"/>
    <lineage>
        <taxon>Eukaryota</taxon>
        <taxon>Fungi</taxon>
        <taxon>Dikarya</taxon>
        <taxon>Basidiomycota</taxon>
        <taxon>Agaricomycotina</taxon>
        <taxon>Agaricomycetes</taxon>
        <taxon>Agaricomycetidae</taxon>
        <taxon>Boletales</taxon>
        <taxon>Sclerodermatineae</taxon>
        <taxon>Pisolithaceae</taxon>
        <taxon>Pisolithus</taxon>
    </lineage>
</organism>
<keyword evidence="2" id="KW-0812">Transmembrane</keyword>
<accession>A0A0C3JSD8</accession>
<reference evidence="5" key="2">
    <citation type="submission" date="2015-01" db="EMBL/GenBank/DDBJ databases">
        <title>Evolutionary Origins and Diversification of the Mycorrhizal Mutualists.</title>
        <authorList>
            <consortium name="DOE Joint Genome Institute"/>
            <consortium name="Mycorrhizal Genomics Consortium"/>
            <person name="Kohler A."/>
            <person name="Kuo A."/>
            <person name="Nagy L.G."/>
            <person name="Floudas D."/>
            <person name="Copeland A."/>
            <person name="Barry K.W."/>
            <person name="Cichocki N."/>
            <person name="Veneault-Fourrey C."/>
            <person name="LaButti K."/>
            <person name="Lindquist E.A."/>
            <person name="Lipzen A."/>
            <person name="Lundell T."/>
            <person name="Morin E."/>
            <person name="Murat C."/>
            <person name="Riley R."/>
            <person name="Ohm R."/>
            <person name="Sun H."/>
            <person name="Tunlid A."/>
            <person name="Henrissat B."/>
            <person name="Grigoriev I.V."/>
            <person name="Hibbett D.S."/>
            <person name="Martin F."/>
        </authorList>
    </citation>
    <scope>NUCLEOTIDE SEQUENCE [LARGE SCALE GENOMIC DNA]</scope>
    <source>
        <strain evidence="5">Marx 270</strain>
    </source>
</reference>
<evidence type="ECO:0000256" key="3">
    <source>
        <dbReference type="SAM" id="SignalP"/>
    </source>
</evidence>
<evidence type="ECO:0000256" key="2">
    <source>
        <dbReference type="SAM" id="Phobius"/>
    </source>
</evidence>
<keyword evidence="2" id="KW-0472">Membrane</keyword>
<feature type="region of interest" description="Disordered" evidence="1">
    <location>
        <begin position="402"/>
        <end position="422"/>
    </location>
</feature>
<dbReference type="OrthoDB" id="2591431at2759"/>
<evidence type="ECO:0000313" key="4">
    <source>
        <dbReference type="EMBL" id="KIO00372.1"/>
    </source>
</evidence>